<keyword evidence="3 5" id="KW-1133">Transmembrane helix</keyword>
<comment type="subcellular location">
    <subcellularLocation>
        <location evidence="1">Membrane</location>
        <topology evidence="1">Multi-pass membrane protein</topology>
    </subcellularLocation>
</comment>
<evidence type="ECO:0000256" key="3">
    <source>
        <dbReference type="ARBA" id="ARBA00022989"/>
    </source>
</evidence>
<dbReference type="RefSeq" id="WP_025190992.1">
    <property type="nucleotide sequence ID" value="NZ_CP091901.1"/>
</dbReference>
<organism evidence="6 7">
    <name type="scientific">Enterococcus faecalis</name>
    <name type="common">Streptococcus faecalis</name>
    <dbReference type="NCBI Taxonomy" id="1351"/>
    <lineage>
        <taxon>Bacteria</taxon>
        <taxon>Bacillati</taxon>
        <taxon>Bacillota</taxon>
        <taxon>Bacilli</taxon>
        <taxon>Lactobacillales</taxon>
        <taxon>Enterococcaceae</taxon>
        <taxon>Enterococcus</taxon>
    </lineage>
</organism>
<name>A0ABD7IVM5_ENTFL</name>
<sequence>MSGLNTKKNNWLILVFFIPYLVTNVFLFLTLIGKDNKLLEMIAESSKLLNISDEKFNLFMIVLVVIVNLFIFFVTFIILKIVLLILGFKKNYDQDIFISLLLSISLVNLLAIFAAQIININRVPLSISTSTIEVIVFLLLFYNNTKDIKATKFLFYGKLVLLLINIGSLIILK</sequence>
<evidence type="ECO:0000256" key="4">
    <source>
        <dbReference type="ARBA" id="ARBA00023136"/>
    </source>
</evidence>
<evidence type="ECO:0000256" key="1">
    <source>
        <dbReference type="ARBA" id="ARBA00004141"/>
    </source>
</evidence>
<evidence type="ECO:0000256" key="2">
    <source>
        <dbReference type="ARBA" id="ARBA00022692"/>
    </source>
</evidence>
<dbReference type="GO" id="GO:0016020">
    <property type="term" value="C:membrane"/>
    <property type="evidence" value="ECO:0007669"/>
    <property type="project" value="UniProtKB-SubCell"/>
</dbReference>
<feature type="transmembrane region" description="Helical" evidence="5">
    <location>
        <begin position="58"/>
        <end position="84"/>
    </location>
</feature>
<dbReference type="AlphaFoldDB" id="A0ABD7IVM5"/>
<feature type="transmembrane region" description="Helical" evidence="5">
    <location>
        <begin position="96"/>
        <end position="117"/>
    </location>
</feature>
<feature type="transmembrane region" description="Helical" evidence="5">
    <location>
        <begin position="12"/>
        <end position="32"/>
    </location>
</feature>
<dbReference type="EMBL" id="RKMZ01000009">
    <property type="protein sequence ID" value="ROX30424.1"/>
    <property type="molecule type" value="Genomic_DNA"/>
</dbReference>
<evidence type="ECO:0000256" key="5">
    <source>
        <dbReference type="SAM" id="Phobius"/>
    </source>
</evidence>
<keyword evidence="4 5" id="KW-0472">Membrane</keyword>
<reference evidence="6 7" key="1">
    <citation type="submission" date="2018-10" db="EMBL/GenBank/DDBJ databases">
        <title>Genotypes and phenotypes of Enterococci isolated from broiler chickens.</title>
        <authorList>
            <person name="Muhammad A.R."/>
            <person name="Diarra M.S."/>
        </authorList>
    </citation>
    <scope>NUCLEOTIDE SEQUENCE [LARGE SCALE GENOMIC DNA]</scope>
    <source>
        <strain evidence="6 7">LIT2 A36'</strain>
    </source>
</reference>
<feature type="transmembrane region" description="Helical" evidence="5">
    <location>
        <begin position="123"/>
        <end position="141"/>
    </location>
</feature>
<evidence type="ECO:0000313" key="6">
    <source>
        <dbReference type="EMBL" id="ROX30424.1"/>
    </source>
</evidence>
<accession>A0ABD7IVM5</accession>
<protein>
    <submittedName>
        <fullName evidence="6">Uncharacterized protein</fullName>
    </submittedName>
</protein>
<feature type="transmembrane region" description="Helical" evidence="5">
    <location>
        <begin position="153"/>
        <end position="172"/>
    </location>
</feature>
<keyword evidence="2 5" id="KW-0812">Transmembrane</keyword>
<dbReference type="Gene3D" id="1.10.3470.10">
    <property type="entry name" value="ABC transporter involved in vitamin B12 uptake, BtuC"/>
    <property type="match status" value="1"/>
</dbReference>
<gene>
    <name evidence="6" type="ORF">EGW16_14035</name>
</gene>
<dbReference type="InterPro" id="IPR037294">
    <property type="entry name" value="ABC_BtuC-like"/>
</dbReference>
<evidence type="ECO:0000313" key="7">
    <source>
        <dbReference type="Proteomes" id="UP000281488"/>
    </source>
</evidence>
<proteinExistence type="predicted"/>
<dbReference type="Proteomes" id="UP000281488">
    <property type="component" value="Unassembled WGS sequence"/>
</dbReference>
<comment type="caution">
    <text evidence="6">The sequence shown here is derived from an EMBL/GenBank/DDBJ whole genome shotgun (WGS) entry which is preliminary data.</text>
</comment>